<accession>A0A815X3F9</accession>
<name>A0A815X3F9_9BILA</name>
<organism evidence="1 3">
    <name type="scientific">Didymodactylos carnosus</name>
    <dbReference type="NCBI Taxonomy" id="1234261"/>
    <lineage>
        <taxon>Eukaryota</taxon>
        <taxon>Metazoa</taxon>
        <taxon>Spiralia</taxon>
        <taxon>Gnathifera</taxon>
        <taxon>Rotifera</taxon>
        <taxon>Eurotatoria</taxon>
        <taxon>Bdelloidea</taxon>
        <taxon>Philodinida</taxon>
        <taxon>Philodinidae</taxon>
        <taxon>Didymodactylos</taxon>
    </lineage>
</organism>
<gene>
    <name evidence="1" type="ORF">GPM918_LOCUS39162</name>
    <name evidence="2" type="ORF">SRO942_LOCUS40018</name>
</gene>
<sequence>LDELRKIQTMNFLRSSLSTSILDSLVPTSDAFAYHCKRVLRAMKALQSYIWCQATKNNIDYPPLEGNGFTRDVEDKLIVEWKQCSSVPDVKTSTSLQITGLDFDVLQSDEDEDDDSSVESDVSYEFDYDFDDDDGTENLTDLEHLNTATAQSVEYPYTELLADGFL</sequence>
<dbReference type="OrthoDB" id="6753017at2759"/>
<proteinExistence type="predicted"/>
<dbReference type="Proteomes" id="UP000663829">
    <property type="component" value="Unassembled WGS sequence"/>
</dbReference>
<evidence type="ECO:0000313" key="1">
    <source>
        <dbReference type="EMBL" id="CAF1550271.1"/>
    </source>
</evidence>
<evidence type="ECO:0000313" key="2">
    <source>
        <dbReference type="EMBL" id="CAF4411252.1"/>
    </source>
</evidence>
<dbReference type="AlphaFoldDB" id="A0A815X3F9"/>
<dbReference type="EMBL" id="CAJNOQ010027026">
    <property type="protein sequence ID" value="CAF1550271.1"/>
    <property type="molecule type" value="Genomic_DNA"/>
</dbReference>
<comment type="caution">
    <text evidence="1">The sequence shown here is derived from an EMBL/GenBank/DDBJ whole genome shotgun (WGS) entry which is preliminary data.</text>
</comment>
<dbReference type="EMBL" id="CAJOBC010092704">
    <property type="protein sequence ID" value="CAF4411252.1"/>
    <property type="molecule type" value="Genomic_DNA"/>
</dbReference>
<keyword evidence="3" id="KW-1185">Reference proteome</keyword>
<feature type="non-terminal residue" evidence="1">
    <location>
        <position position="1"/>
    </location>
</feature>
<reference evidence="1" key="1">
    <citation type="submission" date="2021-02" db="EMBL/GenBank/DDBJ databases">
        <authorList>
            <person name="Nowell W R."/>
        </authorList>
    </citation>
    <scope>NUCLEOTIDE SEQUENCE</scope>
</reference>
<dbReference type="Proteomes" id="UP000681722">
    <property type="component" value="Unassembled WGS sequence"/>
</dbReference>
<evidence type="ECO:0000313" key="3">
    <source>
        <dbReference type="Proteomes" id="UP000663829"/>
    </source>
</evidence>
<protein>
    <submittedName>
        <fullName evidence="1">Uncharacterized protein</fullName>
    </submittedName>
</protein>